<evidence type="ECO:0000313" key="3">
    <source>
        <dbReference type="Proteomes" id="UP000070700"/>
    </source>
</evidence>
<evidence type="ECO:0000259" key="1">
    <source>
        <dbReference type="Pfam" id="PF24809"/>
    </source>
</evidence>
<evidence type="ECO:0000313" key="2">
    <source>
        <dbReference type="EMBL" id="KUJ11444.1"/>
    </source>
</evidence>
<gene>
    <name evidence="2" type="ORF">LY89DRAFT_225764</name>
</gene>
<keyword evidence="3" id="KW-1185">Reference proteome</keyword>
<reference evidence="2 3" key="1">
    <citation type="submission" date="2015-10" db="EMBL/GenBank/DDBJ databases">
        <title>Full genome of DAOMC 229536 Phialocephala scopiformis, a fungal endophyte of spruce producing the potent anti-insectan compound rugulosin.</title>
        <authorList>
            <consortium name="DOE Joint Genome Institute"/>
            <person name="Walker A.K."/>
            <person name="Frasz S.L."/>
            <person name="Seifert K.A."/>
            <person name="Miller J.D."/>
            <person name="Mondo S.J."/>
            <person name="Labutti K."/>
            <person name="Lipzen A."/>
            <person name="Dockter R."/>
            <person name="Kennedy M."/>
            <person name="Grigoriev I.V."/>
            <person name="Spatafora J.W."/>
        </authorList>
    </citation>
    <scope>NUCLEOTIDE SEQUENCE [LARGE SCALE GENOMIC DNA]</scope>
    <source>
        <strain evidence="2 3">CBS 120377</strain>
    </source>
</reference>
<dbReference type="GeneID" id="28815714"/>
<dbReference type="Pfam" id="PF24809">
    <property type="entry name" value="DUF7708"/>
    <property type="match status" value="1"/>
</dbReference>
<dbReference type="KEGG" id="psco:LY89DRAFT_225764"/>
<sequence>MSLVALGRTPRTGNADGSVTKSLEVALSDFGSVLTDDERKQLQQIKEVPDASAALVFTAKLGASNMTRRGRSIGARAFSMLQSVQQFSAFVETFVSSHPDVAALVWGSVKLTVLIAANITSYYESLADLFMGLNKLFPQLEEYQLLFPRSSTLQESICTFHASIVQMCKESIRLTRQPCKDKESHN</sequence>
<dbReference type="EMBL" id="KQ947426">
    <property type="protein sequence ID" value="KUJ11444.1"/>
    <property type="molecule type" value="Genomic_DNA"/>
</dbReference>
<dbReference type="InterPro" id="IPR056125">
    <property type="entry name" value="DUF7708"/>
</dbReference>
<dbReference type="AlphaFoldDB" id="A0A194WUV7"/>
<dbReference type="RefSeq" id="XP_018065799.1">
    <property type="nucleotide sequence ID" value="XM_018205988.1"/>
</dbReference>
<accession>A0A194WUV7</accession>
<dbReference type="Proteomes" id="UP000070700">
    <property type="component" value="Unassembled WGS sequence"/>
</dbReference>
<dbReference type="InParanoid" id="A0A194WUV7"/>
<feature type="domain" description="DUF7708" evidence="1">
    <location>
        <begin position="81"/>
        <end position="173"/>
    </location>
</feature>
<protein>
    <recommendedName>
        <fullName evidence="1">DUF7708 domain-containing protein</fullName>
    </recommendedName>
</protein>
<proteinExistence type="predicted"/>
<dbReference type="OrthoDB" id="4062651at2759"/>
<organism evidence="2 3">
    <name type="scientific">Mollisia scopiformis</name>
    <name type="common">Conifer needle endophyte fungus</name>
    <name type="synonym">Phialocephala scopiformis</name>
    <dbReference type="NCBI Taxonomy" id="149040"/>
    <lineage>
        <taxon>Eukaryota</taxon>
        <taxon>Fungi</taxon>
        <taxon>Dikarya</taxon>
        <taxon>Ascomycota</taxon>
        <taxon>Pezizomycotina</taxon>
        <taxon>Leotiomycetes</taxon>
        <taxon>Helotiales</taxon>
        <taxon>Mollisiaceae</taxon>
        <taxon>Mollisia</taxon>
    </lineage>
</organism>
<name>A0A194WUV7_MOLSC</name>